<dbReference type="InterPro" id="IPR036575">
    <property type="entry name" value="TFIIS_cen_dom_sf"/>
</dbReference>
<dbReference type="OrthoDB" id="10259622at2759"/>
<dbReference type="Pfam" id="PF07500">
    <property type="entry name" value="TFIIS_M"/>
    <property type="match status" value="1"/>
</dbReference>
<accession>Q22PG0</accession>
<proteinExistence type="predicted"/>
<dbReference type="eggNOG" id="ENOG502SVTQ">
    <property type="taxonomic scope" value="Eukaryota"/>
</dbReference>
<evidence type="ECO:0000259" key="2">
    <source>
        <dbReference type="PROSITE" id="PS51038"/>
    </source>
</evidence>
<evidence type="ECO:0000313" key="4">
    <source>
        <dbReference type="EMBL" id="EAR87149.1"/>
    </source>
</evidence>
<dbReference type="HOGENOM" id="CLU_475317_0_0_1"/>
<dbReference type="GO" id="GO:0003682">
    <property type="term" value="F:chromatin binding"/>
    <property type="evidence" value="ECO:0007669"/>
    <property type="project" value="InterPro"/>
</dbReference>
<dbReference type="InterPro" id="IPR003618">
    <property type="entry name" value="TFIIS_cen_dom"/>
</dbReference>
<sequence>MNLSDYQVGDNVQINSEEHKKKVVGCIEEIDESDRTFTYGLYVYSKDIPLKQYYHGNFELFKTSSTFSDKLENIDRCVEVLKFKDYVMREQPTQERPFYVIRQYYDMQENTLTPEELKPCICDKVVNPDENIVMCFNCNDLFYHDFCLQMGAKCQGCSSLLKDETLLGKRSSVSSLNQPDIPTLQQSKSNVSQKIDVEDDLNEEMEPTKLKLDTSQVKEFFLKAKREAEAKKKQEELKKQQLKQQKLQNENKINQAKKENNLQKKESSSALEFSNLGATQNEKIQSLVNRYKKFNPIGNSTGPEKKRMEVREKFFEYLIYGLIEFEENESILNEEEKKILLQDSYEIARKLAVEIESNLFNINNSHNKYALKEQYKNRCKILFVHLKDPQNFNFRRKILNKQMKPIQLCTINEQEMFNPFKLQEIENQKIKLLNRDTIDLSDKIIIFKTNKGEQIVNYSDNKDQIELEEQKLQGESNLILNNTSVVKSINGNNNNLHLSNNLNIPDSMEIQSNDQLVSESSCELKTIRNPFFDQTLVDSLSNLVGQSALKKIQDRLYADLPEKEAKYLADRLVS</sequence>
<dbReference type="PROSITE" id="PS51321">
    <property type="entry name" value="TFIIS_CENTRAL"/>
    <property type="match status" value="1"/>
</dbReference>
<feature type="compositionally biased region" description="Low complexity" evidence="1">
    <location>
        <begin position="242"/>
        <end position="252"/>
    </location>
</feature>
<dbReference type="Proteomes" id="UP000009168">
    <property type="component" value="Unassembled WGS sequence"/>
</dbReference>
<dbReference type="SUPFAM" id="SSF46942">
    <property type="entry name" value="Elongation factor TFIIS domain 2"/>
    <property type="match status" value="1"/>
</dbReference>
<feature type="region of interest" description="Disordered" evidence="1">
    <location>
        <begin position="172"/>
        <end position="193"/>
    </location>
</feature>
<dbReference type="InParanoid" id="Q22PG0"/>
<dbReference type="STRING" id="312017.Q22PG0"/>
<dbReference type="PANTHER" id="PTHR46364">
    <property type="entry name" value="OS08G0421900 PROTEIN"/>
    <property type="match status" value="1"/>
</dbReference>
<evidence type="ECO:0000259" key="3">
    <source>
        <dbReference type="PROSITE" id="PS51321"/>
    </source>
</evidence>
<evidence type="ECO:0000313" key="5">
    <source>
        <dbReference type="Proteomes" id="UP000009168"/>
    </source>
</evidence>
<dbReference type="GO" id="GO:0006351">
    <property type="term" value="P:DNA-templated transcription"/>
    <property type="evidence" value="ECO:0007669"/>
    <property type="project" value="InterPro"/>
</dbReference>
<dbReference type="AlphaFoldDB" id="Q22PG0"/>
<dbReference type="InterPro" id="IPR043151">
    <property type="entry name" value="BAH_sf"/>
</dbReference>
<feature type="domain" description="TFIIS central" evidence="3">
    <location>
        <begin position="310"/>
        <end position="444"/>
    </location>
</feature>
<dbReference type="OMA" id="QMEQNIS"/>
<reference evidence="5" key="1">
    <citation type="journal article" date="2006" name="PLoS Biol.">
        <title>Macronuclear genome sequence of the ciliate Tetrahymena thermophila, a model eukaryote.</title>
        <authorList>
            <person name="Eisen J.A."/>
            <person name="Coyne R.S."/>
            <person name="Wu M."/>
            <person name="Wu D."/>
            <person name="Thiagarajan M."/>
            <person name="Wortman J.R."/>
            <person name="Badger J.H."/>
            <person name="Ren Q."/>
            <person name="Amedeo P."/>
            <person name="Jones K.M."/>
            <person name="Tallon L.J."/>
            <person name="Delcher A.L."/>
            <person name="Salzberg S.L."/>
            <person name="Silva J.C."/>
            <person name="Haas B.J."/>
            <person name="Majoros W.H."/>
            <person name="Farzad M."/>
            <person name="Carlton J.M."/>
            <person name="Smith R.K. Jr."/>
            <person name="Garg J."/>
            <person name="Pearlman R.E."/>
            <person name="Karrer K.M."/>
            <person name="Sun L."/>
            <person name="Manning G."/>
            <person name="Elde N.C."/>
            <person name="Turkewitz A.P."/>
            <person name="Asai D.J."/>
            <person name="Wilkes D.E."/>
            <person name="Wang Y."/>
            <person name="Cai H."/>
            <person name="Collins K."/>
            <person name="Stewart B.A."/>
            <person name="Lee S.R."/>
            <person name="Wilamowska K."/>
            <person name="Weinberg Z."/>
            <person name="Ruzzo W.L."/>
            <person name="Wloga D."/>
            <person name="Gaertig J."/>
            <person name="Frankel J."/>
            <person name="Tsao C.-C."/>
            <person name="Gorovsky M.A."/>
            <person name="Keeling P.J."/>
            <person name="Waller R.F."/>
            <person name="Patron N.J."/>
            <person name="Cherry J.M."/>
            <person name="Stover N.A."/>
            <person name="Krieger C.J."/>
            <person name="del Toro C."/>
            <person name="Ryder H.F."/>
            <person name="Williamson S.C."/>
            <person name="Barbeau R.A."/>
            <person name="Hamilton E.P."/>
            <person name="Orias E."/>
        </authorList>
    </citation>
    <scope>NUCLEOTIDE SEQUENCE [LARGE SCALE GENOMIC DNA]</scope>
    <source>
        <strain evidence="5">SB210</strain>
    </source>
</reference>
<dbReference type="GeneID" id="7842362"/>
<protein>
    <submittedName>
        <fullName evidence="4">Transcription factor S-II, central domain protein</fullName>
    </submittedName>
</protein>
<dbReference type="Gene3D" id="2.30.30.490">
    <property type="match status" value="1"/>
</dbReference>
<organism evidence="4 5">
    <name type="scientific">Tetrahymena thermophila (strain SB210)</name>
    <dbReference type="NCBI Taxonomy" id="312017"/>
    <lineage>
        <taxon>Eukaryota</taxon>
        <taxon>Sar</taxon>
        <taxon>Alveolata</taxon>
        <taxon>Ciliophora</taxon>
        <taxon>Intramacronucleata</taxon>
        <taxon>Oligohymenophorea</taxon>
        <taxon>Hymenostomatida</taxon>
        <taxon>Tetrahymenina</taxon>
        <taxon>Tetrahymenidae</taxon>
        <taxon>Tetrahymena</taxon>
    </lineage>
</organism>
<dbReference type="SMART" id="SM00510">
    <property type="entry name" value="TFS2M"/>
    <property type="match status" value="1"/>
</dbReference>
<feature type="compositionally biased region" description="Basic and acidic residues" evidence="1">
    <location>
        <begin position="256"/>
        <end position="267"/>
    </location>
</feature>
<dbReference type="KEGG" id="tet:TTHERM_00361840"/>
<dbReference type="Gene3D" id="1.10.472.30">
    <property type="entry name" value="Transcription elongation factor S-II, central domain"/>
    <property type="match status" value="1"/>
</dbReference>
<dbReference type="RefSeq" id="XP_001007394.1">
    <property type="nucleotide sequence ID" value="XM_001007394.3"/>
</dbReference>
<dbReference type="EMBL" id="GG662855">
    <property type="protein sequence ID" value="EAR87149.1"/>
    <property type="molecule type" value="Genomic_DNA"/>
</dbReference>
<name>Q22PG0_TETTS</name>
<dbReference type="PROSITE" id="PS51038">
    <property type="entry name" value="BAH"/>
    <property type="match status" value="1"/>
</dbReference>
<gene>
    <name evidence="4" type="ORF">TTHERM_00361840</name>
</gene>
<feature type="domain" description="BAH" evidence="2">
    <location>
        <begin position="4"/>
        <end position="116"/>
    </location>
</feature>
<keyword evidence="5" id="KW-1185">Reference proteome</keyword>
<evidence type="ECO:0000256" key="1">
    <source>
        <dbReference type="SAM" id="MobiDB-lite"/>
    </source>
</evidence>
<dbReference type="InterPro" id="IPR001025">
    <property type="entry name" value="BAH_dom"/>
</dbReference>
<feature type="region of interest" description="Disordered" evidence="1">
    <location>
        <begin position="232"/>
        <end position="269"/>
    </location>
</feature>